<keyword evidence="3" id="KW-1185">Reference proteome</keyword>
<dbReference type="EMBL" id="JBCFQK010000037">
    <property type="protein sequence ID" value="MFA9195888.1"/>
    <property type="molecule type" value="Genomic_DNA"/>
</dbReference>
<feature type="compositionally biased region" description="Low complexity" evidence="1">
    <location>
        <begin position="241"/>
        <end position="279"/>
    </location>
</feature>
<dbReference type="Proteomes" id="UP001574170">
    <property type="component" value="Unassembled WGS sequence"/>
</dbReference>
<evidence type="ECO:0008006" key="4">
    <source>
        <dbReference type="Google" id="ProtNLM"/>
    </source>
</evidence>
<feature type="compositionally biased region" description="Gly residues" evidence="1">
    <location>
        <begin position="297"/>
        <end position="316"/>
    </location>
</feature>
<dbReference type="PROSITE" id="PS51257">
    <property type="entry name" value="PROKAR_LIPOPROTEIN"/>
    <property type="match status" value="1"/>
</dbReference>
<proteinExistence type="predicted"/>
<reference evidence="2 3" key="1">
    <citation type="submission" date="2024-04" db="EMBL/GenBank/DDBJ databases">
        <title>New Clade of Flavobacterium.</title>
        <authorList>
            <person name="Matos L."/>
            <person name="Proenca D.N."/>
            <person name="Fransisco R.M."/>
            <person name="Chung A.P."/>
            <person name="Maccario L."/>
            <person name="Sorensen S.J."/>
            <person name="Morais P.V."/>
        </authorList>
    </citation>
    <scope>NUCLEOTIDE SEQUENCE [LARGE SCALE GENOMIC DNA]</scope>
    <source>
        <strain evidence="2 3">FBOR7N2.3</strain>
    </source>
</reference>
<sequence length="316" mass="36162">MKTNIFPPKEIRNYLYIGLLSLFMVSCGSYQNSSYYESDGIYGASANRNIERRNTNSDNYYRDYFNSLQNDSESPEVMTDIDKYSDFDSVDNDSYPSYAGWGNNQTGTIVNYWGMNSGFGWNNWGMNNWGWNNWGWNNWGMNYGFGWNNWGWNNWGMNYGFGWNNWGWNNWGWNNNYYYNRPYGNGHSSYAPGRRSAPTANSLNNSRNNSRNYAPTRSYSTSRIGTDRTETRRAPTFTNPRTYNSNRTQTTTTRRSTTPTQNNNSRQQQNSNYSRNDNYTPTRTYSTPSNSGSSGRSYGGGSGGGGSRSSGGGGRR</sequence>
<accession>A0ABV4TPZ0</accession>
<dbReference type="RefSeq" id="WP_373393326.1">
    <property type="nucleotide sequence ID" value="NZ_JBCFQJ010000042.1"/>
</dbReference>
<evidence type="ECO:0000313" key="2">
    <source>
        <dbReference type="EMBL" id="MFA9195888.1"/>
    </source>
</evidence>
<name>A0ABV4TPZ0_9FLAO</name>
<evidence type="ECO:0000313" key="3">
    <source>
        <dbReference type="Proteomes" id="UP001574170"/>
    </source>
</evidence>
<protein>
    <recommendedName>
        <fullName evidence="4">Prolyl-tRNA synthetase</fullName>
    </recommendedName>
</protein>
<feature type="compositionally biased region" description="Polar residues" evidence="1">
    <location>
        <begin position="213"/>
        <end position="224"/>
    </location>
</feature>
<organism evidence="2 3">
    <name type="scientific">Flavobacterium magnesitis</name>
    <dbReference type="NCBI Taxonomy" id="3138077"/>
    <lineage>
        <taxon>Bacteria</taxon>
        <taxon>Pseudomonadati</taxon>
        <taxon>Bacteroidota</taxon>
        <taxon>Flavobacteriia</taxon>
        <taxon>Flavobacteriales</taxon>
        <taxon>Flavobacteriaceae</taxon>
        <taxon>Flavobacterium</taxon>
    </lineage>
</organism>
<feature type="region of interest" description="Disordered" evidence="1">
    <location>
        <begin position="191"/>
        <end position="316"/>
    </location>
</feature>
<evidence type="ECO:0000256" key="1">
    <source>
        <dbReference type="SAM" id="MobiDB-lite"/>
    </source>
</evidence>
<feature type="compositionally biased region" description="Low complexity" evidence="1">
    <location>
        <begin position="201"/>
        <end position="212"/>
    </location>
</feature>
<feature type="compositionally biased region" description="Polar residues" evidence="1">
    <location>
        <begin position="280"/>
        <end position="290"/>
    </location>
</feature>
<comment type="caution">
    <text evidence="2">The sequence shown here is derived from an EMBL/GenBank/DDBJ whole genome shotgun (WGS) entry which is preliminary data.</text>
</comment>
<gene>
    <name evidence="2" type="ORF">AAGV33_15875</name>
</gene>